<dbReference type="InParanoid" id="A0A1D6M7B3"/>
<reference evidence="1" key="1">
    <citation type="submission" date="2015-12" db="EMBL/GenBank/DDBJ databases">
        <title>Update maize B73 reference genome by single molecule sequencing technologies.</title>
        <authorList>
            <consortium name="Maize Genome Sequencing Project"/>
            <person name="Ware D."/>
        </authorList>
    </citation>
    <scope>NUCLEOTIDE SEQUENCE</scope>
    <source>
        <tissue evidence="1">Seedling</tissue>
    </source>
</reference>
<name>A0A1D6M7B3_MAIZE</name>
<gene>
    <name evidence="1" type="ORF">ZEAMMB73_Zm00001d038575</name>
</gene>
<accession>A0A1D6M7B3</accession>
<dbReference type="AlphaFoldDB" id="A0A1D6M7B3"/>
<organism evidence="1">
    <name type="scientific">Zea mays</name>
    <name type="common">Maize</name>
    <dbReference type="NCBI Taxonomy" id="4577"/>
    <lineage>
        <taxon>Eukaryota</taxon>
        <taxon>Viridiplantae</taxon>
        <taxon>Streptophyta</taxon>
        <taxon>Embryophyta</taxon>
        <taxon>Tracheophyta</taxon>
        <taxon>Spermatophyta</taxon>
        <taxon>Magnoliopsida</taxon>
        <taxon>Liliopsida</taxon>
        <taxon>Poales</taxon>
        <taxon>Poaceae</taxon>
        <taxon>PACMAD clade</taxon>
        <taxon>Panicoideae</taxon>
        <taxon>Andropogonodae</taxon>
        <taxon>Andropogoneae</taxon>
        <taxon>Tripsacinae</taxon>
        <taxon>Zea</taxon>
    </lineage>
</organism>
<protein>
    <submittedName>
        <fullName evidence="1">Uncharacterized protein</fullName>
    </submittedName>
</protein>
<dbReference type="SMR" id="A0A1D6M7B3"/>
<proteinExistence type="predicted"/>
<evidence type="ECO:0000313" key="1">
    <source>
        <dbReference type="EMBL" id="AQK86952.1"/>
    </source>
</evidence>
<sequence>MATEGPGGLQLCVWVQVVVALLKNSSKLSGISGWEKSSWQGRSAPSSIVAENVCREQISPPVVNGQVAQERCLKREREVKESRACLKDVP</sequence>
<dbReference type="EMBL" id="CM000782">
    <property type="protein sequence ID" value="AQK86952.1"/>
    <property type="molecule type" value="Genomic_DNA"/>
</dbReference>